<evidence type="ECO:0000256" key="5">
    <source>
        <dbReference type="ARBA" id="ARBA00023242"/>
    </source>
</evidence>
<evidence type="ECO:0000256" key="3">
    <source>
        <dbReference type="ARBA" id="ARBA00023015"/>
    </source>
</evidence>
<dbReference type="InterPro" id="IPR050815">
    <property type="entry name" value="TF_fung"/>
</dbReference>
<dbReference type="Proteomes" id="UP000252139">
    <property type="component" value="Unassembled WGS sequence"/>
</dbReference>
<dbReference type="InterPro" id="IPR001138">
    <property type="entry name" value="Zn2Cys6_DnaBD"/>
</dbReference>
<name>A0A367KE55_RHIAZ</name>
<dbReference type="AlphaFoldDB" id="A0A367KE55"/>
<comment type="caution">
    <text evidence="8">The sequence shown here is derived from an EMBL/GenBank/DDBJ whole genome shotgun (WGS) entry which is preliminary data.</text>
</comment>
<proteinExistence type="predicted"/>
<evidence type="ECO:0000256" key="4">
    <source>
        <dbReference type="ARBA" id="ARBA00023163"/>
    </source>
</evidence>
<keyword evidence="9" id="KW-1185">Reference proteome</keyword>
<dbReference type="PANTHER" id="PTHR47338">
    <property type="entry name" value="ZN(II)2CYS6 TRANSCRIPTION FACTOR (EUROFUNG)-RELATED"/>
    <property type="match status" value="1"/>
</dbReference>
<accession>A0A367KE55</accession>
<organism evidence="8 9">
    <name type="scientific">Rhizopus azygosporus</name>
    <name type="common">Rhizopus microsporus var. azygosporus</name>
    <dbReference type="NCBI Taxonomy" id="86630"/>
    <lineage>
        <taxon>Eukaryota</taxon>
        <taxon>Fungi</taxon>
        <taxon>Fungi incertae sedis</taxon>
        <taxon>Mucoromycota</taxon>
        <taxon>Mucoromycotina</taxon>
        <taxon>Mucoromycetes</taxon>
        <taxon>Mucorales</taxon>
        <taxon>Mucorineae</taxon>
        <taxon>Rhizopodaceae</taxon>
        <taxon>Rhizopus</taxon>
    </lineage>
</organism>
<evidence type="ECO:0000256" key="6">
    <source>
        <dbReference type="SAM" id="Coils"/>
    </source>
</evidence>
<dbReference type="GO" id="GO:0000981">
    <property type="term" value="F:DNA-binding transcription factor activity, RNA polymerase II-specific"/>
    <property type="evidence" value="ECO:0007669"/>
    <property type="project" value="InterPro"/>
</dbReference>
<dbReference type="InterPro" id="IPR036864">
    <property type="entry name" value="Zn2-C6_fun-type_DNA-bd_sf"/>
</dbReference>
<evidence type="ECO:0000313" key="9">
    <source>
        <dbReference type="Proteomes" id="UP000252139"/>
    </source>
</evidence>
<dbReference type="PROSITE" id="PS50048">
    <property type="entry name" value="ZN2_CY6_FUNGAL_2"/>
    <property type="match status" value="1"/>
</dbReference>
<dbReference type="PROSITE" id="PS00463">
    <property type="entry name" value="ZN2_CY6_FUNGAL_1"/>
    <property type="match status" value="1"/>
</dbReference>
<dbReference type="EMBL" id="PJQL01000063">
    <property type="protein sequence ID" value="RCI00390.1"/>
    <property type="molecule type" value="Genomic_DNA"/>
</dbReference>
<evidence type="ECO:0000256" key="2">
    <source>
        <dbReference type="ARBA" id="ARBA00022723"/>
    </source>
</evidence>
<keyword evidence="6" id="KW-0175">Coiled coil</keyword>
<evidence type="ECO:0000313" key="8">
    <source>
        <dbReference type="EMBL" id="RCI00390.1"/>
    </source>
</evidence>
<protein>
    <recommendedName>
        <fullName evidence="7">Zn(2)-C6 fungal-type domain-containing protein</fullName>
    </recommendedName>
</protein>
<evidence type="ECO:0000256" key="1">
    <source>
        <dbReference type="ARBA" id="ARBA00004123"/>
    </source>
</evidence>
<keyword evidence="4" id="KW-0804">Transcription</keyword>
<sequence length="639" mass="74220">MKNRHTPCTECRKQRRKCIQISPDQPCSRCQKLDKVCARPESCALDPNNEVECLNQQVNELNQAIQRMEHELKTLGIKSPLYIKNDTMTLPRSTIENLFYNWKIKINNGYFTIDTGIKYISDLLPHYTSIEYLSPMTSYSSSSSEDSWSDGGSILIRFKSQEYGGFYGLTGKMLTKWIKKRMLGQHALLINHIPCGSHMLLDKLVDIYFNCHNVYCGWLHESSFRKRYSQLKEPLDDLICASLCCYVCATPCDHLDFNAYQRRDMCDYFYLKAKEKLLDQFDDPDKRLENVIAINMLFSYMHMTLKLIEYDAYVTMGYQICLDLRSEYEAAKIQTGIDYALFARHFSVAYCLRMTLDCVVNKPITRQPIPFPVMNTLPDELEETKDFMRVMTWVNNLYEEPFVDMLVEQIHLVLIGSTCTISFETVARMDQFLLDFGKNIPSEWRLCDNIFDEAKCRKALDQTTNPIAIHAFLHFAVLIVILYVTILQPVPVNDGNDLLLQHIQRNALEKSLKMSRLLLYGIQRLFKFKTLSPCHVKLTSMIIMLYLVDPIVLQCSSSIKSSVLEAQKMFQKCLDIICNIRGIQREDTPPQLLAEKKDIKDFIHNGSVDIDYYDRFPDPWCALLHDVSQFFLDNNVLVD</sequence>
<dbReference type="CDD" id="cd00067">
    <property type="entry name" value="GAL4"/>
    <property type="match status" value="1"/>
</dbReference>
<comment type="subcellular location">
    <subcellularLocation>
        <location evidence="1">Nucleus</location>
    </subcellularLocation>
</comment>
<keyword evidence="2" id="KW-0479">Metal-binding</keyword>
<dbReference type="GO" id="GO:0005634">
    <property type="term" value="C:nucleus"/>
    <property type="evidence" value="ECO:0007669"/>
    <property type="project" value="UniProtKB-SubCell"/>
</dbReference>
<dbReference type="OrthoDB" id="2290221at2759"/>
<dbReference type="PANTHER" id="PTHR47338:SF5">
    <property type="entry name" value="ZN(II)2CYS6 TRANSCRIPTION FACTOR (EUROFUNG)"/>
    <property type="match status" value="1"/>
</dbReference>
<keyword evidence="3" id="KW-0805">Transcription regulation</keyword>
<dbReference type="STRING" id="86630.A0A367KE55"/>
<dbReference type="Gene3D" id="4.10.240.10">
    <property type="entry name" value="Zn(2)-C6 fungal-type DNA-binding domain"/>
    <property type="match status" value="1"/>
</dbReference>
<dbReference type="GO" id="GO:0008270">
    <property type="term" value="F:zinc ion binding"/>
    <property type="evidence" value="ECO:0007669"/>
    <property type="project" value="InterPro"/>
</dbReference>
<gene>
    <name evidence="8" type="ORF">CU097_009966</name>
</gene>
<feature type="domain" description="Zn(2)-C6 fungal-type" evidence="7">
    <location>
        <begin position="7"/>
        <end position="39"/>
    </location>
</feature>
<evidence type="ECO:0000259" key="7">
    <source>
        <dbReference type="PROSITE" id="PS50048"/>
    </source>
</evidence>
<reference evidence="8 9" key="1">
    <citation type="journal article" date="2018" name="G3 (Bethesda)">
        <title>Phylogenetic and Phylogenomic Definition of Rhizopus Species.</title>
        <authorList>
            <person name="Gryganskyi A.P."/>
            <person name="Golan J."/>
            <person name="Dolatabadi S."/>
            <person name="Mondo S."/>
            <person name="Robb S."/>
            <person name="Idnurm A."/>
            <person name="Muszewska A."/>
            <person name="Steczkiewicz K."/>
            <person name="Masonjones S."/>
            <person name="Liao H.L."/>
            <person name="Gajdeczka M.T."/>
            <person name="Anike F."/>
            <person name="Vuek A."/>
            <person name="Anishchenko I.M."/>
            <person name="Voigt K."/>
            <person name="de Hoog G.S."/>
            <person name="Smith M.E."/>
            <person name="Heitman J."/>
            <person name="Vilgalys R."/>
            <person name="Stajich J.E."/>
        </authorList>
    </citation>
    <scope>NUCLEOTIDE SEQUENCE [LARGE SCALE GENOMIC DNA]</scope>
    <source>
        <strain evidence="8 9">CBS 357.93</strain>
    </source>
</reference>
<keyword evidence="5" id="KW-0539">Nucleus</keyword>
<feature type="coiled-coil region" evidence="6">
    <location>
        <begin position="51"/>
        <end position="78"/>
    </location>
</feature>
<dbReference type="CDD" id="cd12148">
    <property type="entry name" value="fungal_TF_MHR"/>
    <property type="match status" value="1"/>
</dbReference>